<name>A0ABQ7GVV9_DUNSA</name>
<organism evidence="1 2">
    <name type="scientific">Dunaliella salina</name>
    <name type="common">Green alga</name>
    <name type="synonym">Protococcus salinus</name>
    <dbReference type="NCBI Taxonomy" id="3046"/>
    <lineage>
        <taxon>Eukaryota</taxon>
        <taxon>Viridiplantae</taxon>
        <taxon>Chlorophyta</taxon>
        <taxon>core chlorophytes</taxon>
        <taxon>Chlorophyceae</taxon>
        <taxon>CS clade</taxon>
        <taxon>Chlamydomonadales</taxon>
        <taxon>Dunaliellaceae</taxon>
        <taxon>Dunaliella</taxon>
    </lineage>
</organism>
<evidence type="ECO:0008006" key="3">
    <source>
        <dbReference type="Google" id="ProtNLM"/>
    </source>
</evidence>
<dbReference type="Proteomes" id="UP000815325">
    <property type="component" value="Unassembled WGS sequence"/>
</dbReference>
<comment type="caution">
    <text evidence="1">The sequence shown here is derived from an EMBL/GenBank/DDBJ whole genome shotgun (WGS) entry which is preliminary data.</text>
</comment>
<protein>
    <recommendedName>
        <fullName evidence="3">Encoded protein</fullName>
    </recommendedName>
</protein>
<gene>
    <name evidence="1" type="ORF">DUNSADRAFT_2292</name>
</gene>
<accession>A0ABQ7GVV9</accession>
<reference evidence="1" key="1">
    <citation type="submission" date="2017-08" db="EMBL/GenBank/DDBJ databases">
        <authorList>
            <person name="Polle J.E."/>
            <person name="Barry K."/>
            <person name="Cushman J."/>
            <person name="Schmutz J."/>
            <person name="Tran D."/>
            <person name="Hathwaick L.T."/>
            <person name="Yim W.C."/>
            <person name="Jenkins J."/>
            <person name="Mckie-Krisberg Z.M."/>
            <person name="Prochnik S."/>
            <person name="Lindquist E."/>
            <person name="Dockter R.B."/>
            <person name="Adam C."/>
            <person name="Molina H."/>
            <person name="Bunkerborg J."/>
            <person name="Jin E."/>
            <person name="Buchheim M."/>
            <person name="Magnuson J."/>
        </authorList>
    </citation>
    <scope>NUCLEOTIDE SEQUENCE</scope>
    <source>
        <strain evidence="1">CCAP 19/18</strain>
    </source>
</reference>
<dbReference type="EMBL" id="MU069567">
    <property type="protein sequence ID" value="KAF5838748.1"/>
    <property type="molecule type" value="Genomic_DNA"/>
</dbReference>
<sequence>MVIAGFTTVNQAVARLGAVIHLFLCWKRTPFFPQPAEHTQVWLPGLMQLSVKEEHTIPGSGTLLTTMFT</sequence>
<evidence type="ECO:0000313" key="1">
    <source>
        <dbReference type="EMBL" id="KAF5838748.1"/>
    </source>
</evidence>
<evidence type="ECO:0000313" key="2">
    <source>
        <dbReference type="Proteomes" id="UP000815325"/>
    </source>
</evidence>
<proteinExistence type="predicted"/>
<keyword evidence="2" id="KW-1185">Reference proteome</keyword>